<evidence type="ECO:0000259" key="2">
    <source>
        <dbReference type="SMART" id="SM00912"/>
    </source>
</evidence>
<accession>A0ABT3LC11</accession>
<gene>
    <name evidence="3" type="ORF">K4A83_22790</name>
</gene>
<feature type="signal peptide" evidence="1">
    <location>
        <begin position="1"/>
        <end position="25"/>
    </location>
</feature>
<keyword evidence="1" id="KW-0732">Signal</keyword>
<protein>
    <submittedName>
        <fullName evidence="3">Filamentous hemagglutinin N-terminal domain-containing protein</fullName>
    </submittedName>
</protein>
<evidence type="ECO:0000313" key="3">
    <source>
        <dbReference type="EMBL" id="MCW6039052.1"/>
    </source>
</evidence>
<keyword evidence="4" id="KW-1185">Reference proteome</keyword>
<dbReference type="InterPro" id="IPR011050">
    <property type="entry name" value="Pectin_lyase_fold/virulence"/>
</dbReference>
<sequence>MQSSKHIIPLALSLLPLGYTTTLQAQSITPAPDGVSTLIHHNGNTYHIQGGTQAGANLFHSFQEFGLTPNEIANFLSQPDIQNVVGRVVGGNPSIIQGLIQLTGGNSNLYLMNPAGWVFTQGASLDIPGSFGVTTANRMGFHDSYFNSLGNNDFTTLTGNPTQLIFDSSQPGTILNAADLSLQNGSLWMVGGSIINTGTMETPNGTITLAAIPGQSQVKLTHEGMKLGLVLEALPSDSVNPN</sequence>
<reference evidence="3 4" key="1">
    <citation type="submission" date="2021-08" db="EMBL/GenBank/DDBJ databases">
        <title>Draft genome sequence of Spirulina subsalsa with high tolerance to salinity and hype-accumulation of phycocyanin.</title>
        <authorList>
            <person name="Pei H."/>
            <person name="Jiang L."/>
        </authorList>
    </citation>
    <scope>NUCLEOTIDE SEQUENCE [LARGE SCALE GENOMIC DNA]</scope>
    <source>
        <strain evidence="3 4">FACHB-351</strain>
    </source>
</reference>
<evidence type="ECO:0000313" key="4">
    <source>
        <dbReference type="Proteomes" id="UP001526426"/>
    </source>
</evidence>
<dbReference type="Proteomes" id="UP001526426">
    <property type="component" value="Unassembled WGS sequence"/>
</dbReference>
<dbReference type="InterPro" id="IPR012334">
    <property type="entry name" value="Pectin_lyas_fold"/>
</dbReference>
<dbReference type="RefSeq" id="WP_265267010.1">
    <property type="nucleotide sequence ID" value="NZ_JAIHOM010000262.1"/>
</dbReference>
<feature type="chain" id="PRO_5046508131" evidence="1">
    <location>
        <begin position="26"/>
        <end position="242"/>
    </location>
</feature>
<dbReference type="Gene3D" id="2.160.20.10">
    <property type="entry name" value="Single-stranded right-handed beta-helix, Pectin lyase-like"/>
    <property type="match status" value="1"/>
</dbReference>
<name>A0ABT3LC11_9CYAN</name>
<dbReference type="EMBL" id="JAIHOM010000262">
    <property type="protein sequence ID" value="MCW6039052.1"/>
    <property type="molecule type" value="Genomic_DNA"/>
</dbReference>
<dbReference type="NCBIfam" id="TIGR01901">
    <property type="entry name" value="adhes_NPXG"/>
    <property type="match status" value="1"/>
</dbReference>
<dbReference type="Pfam" id="PF05860">
    <property type="entry name" value="TPS"/>
    <property type="match status" value="1"/>
</dbReference>
<dbReference type="SMART" id="SM00912">
    <property type="entry name" value="Haemagg_act"/>
    <property type="match status" value="1"/>
</dbReference>
<feature type="non-terminal residue" evidence="3">
    <location>
        <position position="242"/>
    </location>
</feature>
<feature type="domain" description="Filamentous haemagglutinin FhaB/tRNA nuclease CdiA-like TPS" evidence="2">
    <location>
        <begin position="32"/>
        <end position="142"/>
    </location>
</feature>
<feature type="non-terminal residue" evidence="3">
    <location>
        <position position="1"/>
    </location>
</feature>
<dbReference type="InterPro" id="IPR008638">
    <property type="entry name" value="FhaB/CdiA-like_TPS"/>
</dbReference>
<comment type="caution">
    <text evidence="3">The sequence shown here is derived from an EMBL/GenBank/DDBJ whole genome shotgun (WGS) entry which is preliminary data.</text>
</comment>
<proteinExistence type="predicted"/>
<organism evidence="3 4">
    <name type="scientific">Spirulina subsalsa FACHB-351</name>
    <dbReference type="NCBI Taxonomy" id="234711"/>
    <lineage>
        <taxon>Bacteria</taxon>
        <taxon>Bacillati</taxon>
        <taxon>Cyanobacteriota</taxon>
        <taxon>Cyanophyceae</taxon>
        <taxon>Spirulinales</taxon>
        <taxon>Spirulinaceae</taxon>
        <taxon>Spirulina</taxon>
    </lineage>
</organism>
<evidence type="ECO:0000256" key="1">
    <source>
        <dbReference type="SAM" id="SignalP"/>
    </source>
</evidence>
<dbReference type="SUPFAM" id="SSF51126">
    <property type="entry name" value="Pectin lyase-like"/>
    <property type="match status" value="1"/>
</dbReference>